<feature type="domain" description="Peptidase M3A/M3B catalytic" evidence="9">
    <location>
        <begin position="189"/>
        <end position="639"/>
    </location>
</feature>
<dbReference type="AlphaFoldDB" id="A0A2P6PG74"/>
<proteinExistence type="inferred from homology"/>
<name>A0A2P6PG74_ROSCH</name>
<dbReference type="GO" id="GO:0006518">
    <property type="term" value="P:peptide metabolic process"/>
    <property type="evidence" value="ECO:0007669"/>
    <property type="project" value="TreeGrafter"/>
</dbReference>
<dbReference type="GO" id="GO:0006508">
    <property type="term" value="P:proteolysis"/>
    <property type="evidence" value="ECO:0007669"/>
    <property type="project" value="UniProtKB-KW"/>
</dbReference>
<comment type="cofactor">
    <cofactor evidence="7">
        <name>Zn(2+)</name>
        <dbReference type="ChEBI" id="CHEBI:29105"/>
    </cofactor>
    <text evidence="7">Binds 1 zinc ion.</text>
</comment>
<dbReference type="EMBL" id="PDCK01000045">
    <property type="protein sequence ID" value="PRQ20920.1"/>
    <property type="molecule type" value="Genomic_DNA"/>
</dbReference>
<dbReference type="GO" id="GO:0004222">
    <property type="term" value="F:metalloendopeptidase activity"/>
    <property type="evidence" value="ECO:0007669"/>
    <property type="project" value="UniProtKB-EC"/>
</dbReference>
<gene>
    <name evidence="11" type="ORF">RchiOBHm_Chr7g0233391</name>
</gene>
<evidence type="ECO:0000256" key="5">
    <source>
        <dbReference type="ARBA" id="ARBA00022833"/>
    </source>
</evidence>
<keyword evidence="5 7" id="KW-0862">Zinc</keyword>
<keyword evidence="8" id="KW-0175">Coiled coil</keyword>
<dbReference type="InterPro" id="IPR045090">
    <property type="entry name" value="Pept_M3A_M3B"/>
</dbReference>
<evidence type="ECO:0000313" key="11">
    <source>
        <dbReference type="EMBL" id="PRQ20920.1"/>
    </source>
</evidence>
<reference evidence="11 12" key="1">
    <citation type="journal article" date="2018" name="Nat. Genet.">
        <title>The Rosa genome provides new insights in the design of modern roses.</title>
        <authorList>
            <person name="Bendahmane M."/>
        </authorList>
    </citation>
    <scope>NUCLEOTIDE SEQUENCE [LARGE SCALE GENOMIC DNA]</scope>
    <source>
        <strain evidence="12">cv. Old Blush</strain>
    </source>
</reference>
<accession>A0A2P6PG74</accession>
<dbReference type="Pfam" id="PF01432">
    <property type="entry name" value="Peptidase_M3"/>
    <property type="match status" value="1"/>
</dbReference>
<keyword evidence="3 7" id="KW-0479">Metal-binding</keyword>
<evidence type="ECO:0000256" key="8">
    <source>
        <dbReference type="SAM" id="Coils"/>
    </source>
</evidence>
<keyword evidence="4 7" id="KW-0378">Hydrolase</keyword>
<dbReference type="PANTHER" id="PTHR11804:SF83">
    <property type="entry name" value="LD37516P"/>
    <property type="match status" value="1"/>
</dbReference>
<dbReference type="InterPro" id="IPR001567">
    <property type="entry name" value="Pept_M3A_M3B_dom"/>
</dbReference>
<feature type="coiled-coil region" evidence="8">
    <location>
        <begin position="244"/>
        <end position="271"/>
    </location>
</feature>
<dbReference type="GO" id="GO:0046872">
    <property type="term" value="F:metal ion binding"/>
    <property type="evidence" value="ECO:0007669"/>
    <property type="project" value="UniProtKB-UniRule"/>
</dbReference>
<feature type="coiled-coil region" evidence="8">
    <location>
        <begin position="110"/>
        <end position="137"/>
    </location>
</feature>
<evidence type="ECO:0000259" key="10">
    <source>
        <dbReference type="Pfam" id="PF19310"/>
    </source>
</evidence>
<sequence length="643" mass="73455">MIELGAEVTWSTIVLPFEKIVERLTKPCEIVCLLKNLKHSEKLRDALKEVLPLKVSFDMKLTQSKAIYKAFKSIRESHDWETMSDAWKRIVEWHIKESDLAGINLDDAKREYLRDIEQKLEDQYKKFEENVLDATEATQMLVIEVGNVLGLHIGLLQAAAERAILKGHEDATSEKGPWLFTLEDYEQIQMYAENRSFREEVYFALGTCVSTGDLNNTPVIESILSLRLQKAKLLGYNNYAEVSMKTKCATIEKAKNLLEELQNKLWKAGLEEIEELKHIAGEQKAEEAEDFRPWDTAFWTELLLETKVPGYQGTNRYFIYSDVKDALFHLASVMFDIHIAPADGTAPVWHKDVKLYSVSDSHTTVGYIYFDPFSRPEKMGGAATGGFFSRTVDYDMSSRRLPMAYIFCNISQPSKEINQIFMSFDEVRTLFHEFGHAFQHVLTKQDEVLVAGFQKIEQDCVEVPSTFMEKWCYHWDTLRRIAGVQLKRKGKKERRGGNLQPLKDKTPILDTLDEIRTAIVDLELHTSYTPAGSESIHDVYLRPRSVIPVHPGDKSICTWIHIFGGGYEAGMYGYKWSEMFSTDAFSVFEDAGLDNEKVLITKGCEFRDSVLAVGGGKAPEKIFEDFLGRQPTLDALVKHKLSL</sequence>
<evidence type="ECO:0000313" key="12">
    <source>
        <dbReference type="Proteomes" id="UP000238479"/>
    </source>
</evidence>
<evidence type="ECO:0000256" key="6">
    <source>
        <dbReference type="ARBA" id="ARBA00023049"/>
    </source>
</evidence>
<keyword evidence="6 7" id="KW-0482">Metalloprotease</keyword>
<organism evidence="11 12">
    <name type="scientific">Rosa chinensis</name>
    <name type="common">China rose</name>
    <dbReference type="NCBI Taxonomy" id="74649"/>
    <lineage>
        <taxon>Eukaryota</taxon>
        <taxon>Viridiplantae</taxon>
        <taxon>Streptophyta</taxon>
        <taxon>Embryophyta</taxon>
        <taxon>Tracheophyta</taxon>
        <taxon>Spermatophyta</taxon>
        <taxon>Magnoliopsida</taxon>
        <taxon>eudicotyledons</taxon>
        <taxon>Gunneridae</taxon>
        <taxon>Pentapetalae</taxon>
        <taxon>rosids</taxon>
        <taxon>fabids</taxon>
        <taxon>Rosales</taxon>
        <taxon>Rosaceae</taxon>
        <taxon>Rosoideae</taxon>
        <taxon>Rosoideae incertae sedis</taxon>
        <taxon>Rosa</taxon>
    </lineage>
</organism>
<keyword evidence="12" id="KW-1185">Reference proteome</keyword>
<evidence type="ECO:0000256" key="4">
    <source>
        <dbReference type="ARBA" id="ARBA00022801"/>
    </source>
</evidence>
<evidence type="ECO:0000256" key="2">
    <source>
        <dbReference type="ARBA" id="ARBA00022670"/>
    </source>
</evidence>
<dbReference type="Gene3D" id="3.40.390.10">
    <property type="entry name" value="Collagenase (Catalytic Domain)"/>
    <property type="match status" value="1"/>
</dbReference>
<keyword evidence="2 7" id="KW-0645">Protease</keyword>
<evidence type="ECO:0000256" key="3">
    <source>
        <dbReference type="ARBA" id="ARBA00022723"/>
    </source>
</evidence>
<dbReference type="STRING" id="74649.A0A2P6PG74"/>
<feature type="domain" description="Oligopeptidase A N-terminal" evidence="10">
    <location>
        <begin position="3"/>
        <end position="110"/>
    </location>
</feature>
<comment type="caution">
    <text evidence="11">The sequence shown here is derived from an EMBL/GenBank/DDBJ whole genome shotgun (WGS) entry which is preliminary data.</text>
</comment>
<dbReference type="InterPro" id="IPR045666">
    <property type="entry name" value="OpdA_N"/>
</dbReference>
<dbReference type="SUPFAM" id="SSF55486">
    <property type="entry name" value="Metalloproteases ('zincins'), catalytic domain"/>
    <property type="match status" value="1"/>
</dbReference>
<dbReference type="Gene3D" id="1.10.1370.10">
    <property type="entry name" value="Neurolysin, domain 3"/>
    <property type="match status" value="1"/>
</dbReference>
<dbReference type="Gramene" id="PRQ20920">
    <property type="protein sequence ID" value="PRQ20920"/>
    <property type="gene ID" value="RchiOBHm_Chr7g0233391"/>
</dbReference>
<evidence type="ECO:0000256" key="7">
    <source>
        <dbReference type="RuleBase" id="RU003435"/>
    </source>
</evidence>
<dbReference type="InterPro" id="IPR024079">
    <property type="entry name" value="MetalloPept_cat_dom_sf"/>
</dbReference>
<dbReference type="PANTHER" id="PTHR11804">
    <property type="entry name" value="PROTEASE M3 THIMET OLIGOPEPTIDASE-RELATED"/>
    <property type="match status" value="1"/>
</dbReference>
<protein>
    <submittedName>
        <fullName evidence="11">Putative oligopeptidase A</fullName>
        <ecNumber evidence="11">3.4.24.70</ecNumber>
    </submittedName>
</protein>
<dbReference type="Proteomes" id="UP000238479">
    <property type="component" value="Chromosome 7"/>
</dbReference>
<dbReference type="Pfam" id="PF19310">
    <property type="entry name" value="TOP_N"/>
    <property type="match status" value="1"/>
</dbReference>
<evidence type="ECO:0000256" key="1">
    <source>
        <dbReference type="ARBA" id="ARBA00006040"/>
    </source>
</evidence>
<dbReference type="EC" id="3.4.24.70" evidence="11"/>
<comment type="similarity">
    <text evidence="1 7">Belongs to the peptidase M3 family.</text>
</comment>
<evidence type="ECO:0000259" key="9">
    <source>
        <dbReference type="Pfam" id="PF01432"/>
    </source>
</evidence>
<dbReference type="InterPro" id="IPR024077">
    <property type="entry name" value="Neurolysin/TOP_dom2"/>
</dbReference>